<dbReference type="PANTHER" id="PTHR11956:SF5">
    <property type="entry name" value="ARGININE--TRNA LIGASE, CYTOPLASMIC"/>
    <property type="match status" value="1"/>
</dbReference>
<evidence type="ECO:0000256" key="5">
    <source>
        <dbReference type="ARBA" id="ARBA00022840"/>
    </source>
</evidence>
<feature type="short sequence motif" description="'HIGH' region" evidence="9">
    <location>
        <begin position="128"/>
        <end position="138"/>
    </location>
</feature>
<keyword evidence="5 9" id="KW-0067">ATP-binding</keyword>
<protein>
    <recommendedName>
        <fullName evidence="9">Arginine--tRNA ligase</fullName>
        <ecNumber evidence="9">6.1.1.19</ecNumber>
    </recommendedName>
    <alternativeName>
        <fullName evidence="9">Arginyl-tRNA synthetase</fullName>
        <shortName evidence="9">ArgRS</shortName>
    </alternativeName>
</protein>
<dbReference type="SMART" id="SM01016">
    <property type="entry name" value="Arg_tRNA_synt_N"/>
    <property type="match status" value="1"/>
</dbReference>
<name>A0ABT1QTW4_9GAMM</name>
<dbReference type="SMART" id="SM00836">
    <property type="entry name" value="DALR_1"/>
    <property type="match status" value="1"/>
</dbReference>
<feature type="domain" description="Arginyl tRNA synthetase N-terminal" evidence="12">
    <location>
        <begin position="3"/>
        <end position="91"/>
    </location>
</feature>
<dbReference type="InterPro" id="IPR005148">
    <property type="entry name" value="Arg-tRNA-synth_N"/>
</dbReference>
<evidence type="ECO:0000256" key="8">
    <source>
        <dbReference type="ARBA" id="ARBA00049339"/>
    </source>
</evidence>
<dbReference type="RefSeq" id="WP_255914933.1">
    <property type="nucleotide sequence ID" value="NZ_JANFQO010000012.1"/>
</dbReference>
<dbReference type="EMBL" id="JANFQO010000012">
    <property type="protein sequence ID" value="MCQ4165742.1"/>
    <property type="molecule type" value="Genomic_DNA"/>
</dbReference>
<evidence type="ECO:0000256" key="10">
    <source>
        <dbReference type="RuleBase" id="RU363038"/>
    </source>
</evidence>
<comment type="caution">
    <text evidence="13">The sequence shown here is derived from an EMBL/GenBank/DDBJ whole genome shotgun (WGS) entry which is preliminary data.</text>
</comment>
<dbReference type="SUPFAM" id="SSF52374">
    <property type="entry name" value="Nucleotidylyl transferase"/>
    <property type="match status" value="1"/>
</dbReference>
<evidence type="ECO:0000256" key="6">
    <source>
        <dbReference type="ARBA" id="ARBA00022917"/>
    </source>
</evidence>
<comment type="subcellular location">
    <subcellularLocation>
        <location evidence="9">Cytoplasm</location>
    </subcellularLocation>
</comment>
<dbReference type="Pfam" id="PF00750">
    <property type="entry name" value="tRNA-synt_1d"/>
    <property type="match status" value="1"/>
</dbReference>
<comment type="catalytic activity">
    <reaction evidence="8 9">
        <text>tRNA(Arg) + L-arginine + ATP = L-arginyl-tRNA(Arg) + AMP + diphosphate</text>
        <dbReference type="Rhea" id="RHEA:20301"/>
        <dbReference type="Rhea" id="RHEA-COMP:9658"/>
        <dbReference type="Rhea" id="RHEA-COMP:9673"/>
        <dbReference type="ChEBI" id="CHEBI:30616"/>
        <dbReference type="ChEBI" id="CHEBI:32682"/>
        <dbReference type="ChEBI" id="CHEBI:33019"/>
        <dbReference type="ChEBI" id="CHEBI:78442"/>
        <dbReference type="ChEBI" id="CHEBI:78513"/>
        <dbReference type="ChEBI" id="CHEBI:456215"/>
        <dbReference type="EC" id="6.1.1.19"/>
    </reaction>
</comment>
<keyword evidence="14" id="KW-1185">Reference proteome</keyword>
<evidence type="ECO:0000313" key="13">
    <source>
        <dbReference type="EMBL" id="MCQ4165742.1"/>
    </source>
</evidence>
<keyword evidence="4 9" id="KW-0547">Nucleotide-binding</keyword>
<evidence type="ECO:0000256" key="9">
    <source>
        <dbReference type="HAMAP-Rule" id="MF_00123"/>
    </source>
</evidence>
<dbReference type="Proteomes" id="UP001165498">
    <property type="component" value="Unassembled WGS sequence"/>
</dbReference>
<dbReference type="InterPro" id="IPR009080">
    <property type="entry name" value="tRNAsynth_Ia_anticodon-bd"/>
</dbReference>
<proteinExistence type="inferred from homology"/>
<keyword evidence="6 9" id="KW-0648">Protein biosynthesis</keyword>
<dbReference type="GO" id="GO:0004814">
    <property type="term" value="F:arginine-tRNA ligase activity"/>
    <property type="evidence" value="ECO:0007669"/>
    <property type="project" value="UniProtKB-EC"/>
</dbReference>
<accession>A0ABT1QTW4</accession>
<dbReference type="InterPro" id="IPR014729">
    <property type="entry name" value="Rossmann-like_a/b/a_fold"/>
</dbReference>
<evidence type="ECO:0000259" key="11">
    <source>
        <dbReference type="SMART" id="SM00836"/>
    </source>
</evidence>
<dbReference type="InterPro" id="IPR001412">
    <property type="entry name" value="aa-tRNA-synth_I_CS"/>
</dbReference>
<dbReference type="InterPro" id="IPR008909">
    <property type="entry name" value="DALR_anticod-bd"/>
</dbReference>
<dbReference type="Pfam" id="PF05746">
    <property type="entry name" value="DALR_1"/>
    <property type="match status" value="1"/>
</dbReference>
<dbReference type="CDD" id="cd00671">
    <property type="entry name" value="ArgRS_core"/>
    <property type="match status" value="1"/>
</dbReference>
<evidence type="ECO:0000256" key="3">
    <source>
        <dbReference type="ARBA" id="ARBA00022598"/>
    </source>
</evidence>
<dbReference type="PANTHER" id="PTHR11956">
    <property type="entry name" value="ARGINYL-TRNA SYNTHETASE"/>
    <property type="match status" value="1"/>
</dbReference>
<keyword evidence="3 9" id="KW-0436">Ligase</keyword>
<evidence type="ECO:0000259" key="12">
    <source>
        <dbReference type="SMART" id="SM01016"/>
    </source>
</evidence>
<evidence type="ECO:0000256" key="4">
    <source>
        <dbReference type="ARBA" id="ARBA00022741"/>
    </source>
</evidence>
<comment type="subunit">
    <text evidence="9">Monomer.</text>
</comment>
<organism evidence="13 14">
    <name type="scientific">Tahibacter harae</name>
    <dbReference type="NCBI Taxonomy" id="2963937"/>
    <lineage>
        <taxon>Bacteria</taxon>
        <taxon>Pseudomonadati</taxon>
        <taxon>Pseudomonadota</taxon>
        <taxon>Gammaproteobacteria</taxon>
        <taxon>Lysobacterales</taxon>
        <taxon>Rhodanobacteraceae</taxon>
        <taxon>Tahibacter</taxon>
    </lineage>
</organism>
<dbReference type="NCBIfam" id="TIGR00456">
    <property type="entry name" value="argS"/>
    <property type="match status" value="1"/>
</dbReference>
<keyword evidence="7 9" id="KW-0030">Aminoacyl-tRNA synthetase</keyword>
<dbReference type="EC" id="6.1.1.19" evidence="9"/>
<gene>
    <name evidence="9 13" type="primary">argS</name>
    <name evidence="13" type="ORF">NM961_13560</name>
</gene>
<dbReference type="Gene3D" id="3.40.50.620">
    <property type="entry name" value="HUPs"/>
    <property type="match status" value="1"/>
</dbReference>
<dbReference type="HAMAP" id="MF_00123">
    <property type="entry name" value="Arg_tRNA_synth"/>
    <property type="match status" value="1"/>
</dbReference>
<keyword evidence="2 9" id="KW-0963">Cytoplasm</keyword>
<dbReference type="SUPFAM" id="SSF47323">
    <property type="entry name" value="Anticodon-binding domain of a subclass of class I aminoacyl-tRNA synthetases"/>
    <property type="match status" value="1"/>
</dbReference>
<dbReference type="InterPro" id="IPR036695">
    <property type="entry name" value="Arg-tRNA-synth_N_sf"/>
</dbReference>
<evidence type="ECO:0000256" key="2">
    <source>
        <dbReference type="ARBA" id="ARBA00022490"/>
    </source>
</evidence>
<dbReference type="InterPro" id="IPR035684">
    <property type="entry name" value="ArgRS_core"/>
</dbReference>
<dbReference type="InterPro" id="IPR001278">
    <property type="entry name" value="Arg-tRNA-ligase"/>
</dbReference>
<feature type="domain" description="DALR anticodon binding" evidence="11">
    <location>
        <begin position="440"/>
        <end position="561"/>
    </location>
</feature>
<dbReference type="Gene3D" id="1.10.730.10">
    <property type="entry name" value="Isoleucyl-tRNA Synthetase, Domain 1"/>
    <property type="match status" value="1"/>
</dbReference>
<dbReference type="Gene3D" id="3.30.1360.70">
    <property type="entry name" value="Arginyl tRNA synthetase N-terminal domain"/>
    <property type="match status" value="1"/>
</dbReference>
<evidence type="ECO:0000313" key="14">
    <source>
        <dbReference type="Proteomes" id="UP001165498"/>
    </source>
</evidence>
<dbReference type="PROSITE" id="PS00178">
    <property type="entry name" value="AA_TRNA_LIGASE_I"/>
    <property type="match status" value="1"/>
</dbReference>
<evidence type="ECO:0000256" key="7">
    <source>
        <dbReference type="ARBA" id="ARBA00023146"/>
    </source>
</evidence>
<dbReference type="SUPFAM" id="SSF55190">
    <property type="entry name" value="Arginyl-tRNA synthetase (ArgRS), N-terminal 'additional' domain"/>
    <property type="match status" value="1"/>
</dbReference>
<reference evidence="13" key="1">
    <citation type="submission" date="2022-07" db="EMBL/GenBank/DDBJ databases">
        <title>Tahibacter sp., a new gammaproteobacterium isolated from the silt sample collected at pig farm.</title>
        <authorList>
            <person name="Chen H."/>
        </authorList>
    </citation>
    <scope>NUCLEOTIDE SEQUENCE</scope>
    <source>
        <strain evidence="13">P2K</strain>
    </source>
</reference>
<comment type="similarity">
    <text evidence="1 9 10">Belongs to the class-I aminoacyl-tRNA synthetase family.</text>
</comment>
<dbReference type="PRINTS" id="PR01038">
    <property type="entry name" value="TRNASYNTHARG"/>
</dbReference>
<sequence>MKDFLRDQLLQALAALQRNGSVPADVPTAFVIERTRNKEHGDFAANAALLLSKAAGQKPRDLAQALVAALPESSQVAKVEIAGPGFINFFLSPAAYRAQVRSVLELGAAYGRNDSGGGRKAQIEFVSANPTGPLHVGHGRGAAVGDCLARLLQATGWDVTREFYYNDAGQQIANLAVSTQARAKGVAPGSEGWPEDGYRGDYIADVAQAYLAGETVHSDGHDVTGAKDVEDLDAIRRFAVAALRREQDLDLRAFGVEFDVYYLESSLYTDGKVEDTVQALIAAGHTYEQDGALWLKTTDFGDDKDRVMRKAQGGYTYFLPDIAYHVTKWQRGFGRVINEQGADHHSTVTRVRAGLQALDIGIPKGWPEYVLHQMVTVMRGGEEVKLSKRAGSYVTLRDLIDEVGRDATRWFLAARKADSQLTFDIDLARSATRENPVYYVQYTHARICRVADRFAEKGWSWDANNGLAKLERLDTVFDQDLMVALARFPEVVELAATNLEPHVIATYLTELSAIFHTWYDNNHILVDDADLRDARYALAQAVRTVVANGLDLLGVSAPQSM</sequence>
<dbReference type="Pfam" id="PF03485">
    <property type="entry name" value="Arg_tRNA_synt_N"/>
    <property type="match status" value="1"/>
</dbReference>
<evidence type="ECO:0000256" key="1">
    <source>
        <dbReference type="ARBA" id="ARBA00005594"/>
    </source>
</evidence>